<dbReference type="RefSeq" id="WP_194104950.1">
    <property type="nucleotide sequence ID" value="NZ_JADFFM010000001.1"/>
</dbReference>
<evidence type="ECO:0000313" key="1">
    <source>
        <dbReference type="EMBL" id="MBE9665551.1"/>
    </source>
</evidence>
<organism evidence="1 2">
    <name type="scientific">Mucilaginibacter boryungensis</name>
    <dbReference type="NCBI Taxonomy" id="768480"/>
    <lineage>
        <taxon>Bacteria</taxon>
        <taxon>Pseudomonadati</taxon>
        <taxon>Bacteroidota</taxon>
        <taxon>Sphingobacteriia</taxon>
        <taxon>Sphingobacteriales</taxon>
        <taxon>Sphingobacteriaceae</taxon>
        <taxon>Mucilaginibacter</taxon>
    </lineage>
</organism>
<dbReference type="Pfam" id="PF20138">
    <property type="entry name" value="DUF6528"/>
    <property type="match status" value="1"/>
</dbReference>
<reference evidence="1 2" key="1">
    <citation type="submission" date="2020-10" db="EMBL/GenBank/DDBJ databases">
        <title>Mucilaginibacter mali sp. nov., isolated from rhizosphere soil of apple orchard.</title>
        <authorList>
            <person name="Lee J.-S."/>
            <person name="Kim H.S."/>
            <person name="Kim J.-S."/>
        </authorList>
    </citation>
    <scope>NUCLEOTIDE SEQUENCE [LARGE SCALE GENOMIC DNA]</scope>
    <source>
        <strain evidence="1 2">KCTC 23157</strain>
    </source>
</reference>
<keyword evidence="2" id="KW-1185">Reference proteome</keyword>
<dbReference type="SUPFAM" id="SSF51004">
    <property type="entry name" value="C-terminal (heme d1) domain of cytochrome cd1-nitrite reductase"/>
    <property type="match status" value="1"/>
</dbReference>
<proteinExistence type="predicted"/>
<comment type="caution">
    <text evidence="1">The sequence shown here is derived from an EMBL/GenBank/DDBJ whole genome shotgun (WGS) entry which is preliminary data.</text>
</comment>
<dbReference type="Proteomes" id="UP000632774">
    <property type="component" value="Unassembled WGS sequence"/>
</dbReference>
<sequence>MKYICLLFLLVGLTSKLYSQPAPEKLFLVCGDTKVLLVNYTTSKDSIPNIIWSWDAATAHDLPDDMRKKFKTLDDCKHYGDLILVSSSGGAIAVINKKTDKIIFYADVAMAHSVESLPGGLLAAAASTHVKGNKLMVFDPKKGNTPVYTDSLYSGHGVVWDAVRKSLYTLNYNALREYKLNSANGIMALINEWKIPGKGGHDLQMAPDGKRLFLTTETSSHEFNLVTHQFTDIRGWGNIPNIKSVGQNQEGQFIYTLPEESWWTYHVKFSNPARVFTFGKMHVYKARWY</sequence>
<protein>
    <submittedName>
        <fullName evidence="1">Uncharacterized protein</fullName>
    </submittedName>
</protein>
<dbReference type="EMBL" id="JADFFM010000001">
    <property type="protein sequence ID" value="MBE9665551.1"/>
    <property type="molecule type" value="Genomic_DNA"/>
</dbReference>
<name>A0ABR9XE64_9SPHI</name>
<gene>
    <name evidence="1" type="ORF">IRJ18_04200</name>
</gene>
<dbReference type="InterPro" id="IPR045383">
    <property type="entry name" value="DUF6528"/>
</dbReference>
<evidence type="ECO:0000313" key="2">
    <source>
        <dbReference type="Proteomes" id="UP000632774"/>
    </source>
</evidence>
<dbReference type="InterPro" id="IPR011048">
    <property type="entry name" value="Haem_d1_sf"/>
</dbReference>
<accession>A0ABR9XE64</accession>